<protein>
    <submittedName>
        <fullName evidence="4">DNA-binding XRE family transcriptional regulator</fullName>
    </submittedName>
</protein>
<keyword evidence="5" id="KW-1185">Reference proteome</keyword>
<keyword evidence="2" id="KW-0175">Coiled coil</keyword>
<dbReference type="EMBL" id="SLUN01000002">
    <property type="protein sequence ID" value="TCL76492.1"/>
    <property type="molecule type" value="Genomic_DNA"/>
</dbReference>
<dbReference type="CDD" id="cd00093">
    <property type="entry name" value="HTH_XRE"/>
    <property type="match status" value="1"/>
</dbReference>
<dbReference type="InterPro" id="IPR010982">
    <property type="entry name" value="Lambda_DNA-bd_dom_sf"/>
</dbReference>
<dbReference type="PROSITE" id="PS50943">
    <property type="entry name" value="HTH_CROC1"/>
    <property type="match status" value="1"/>
</dbReference>
<dbReference type="Pfam" id="PF01381">
    <property type="entry name" value="HTH_3"/>
    <property type="match status" value="1"/>
</dbReference>
<feature type="domain" description="HTH cro/C1-type" evidence="3">
    <location>
        <begin position="10"/>
        <end position="64"/>
    </location>
</feature>
<dbReference type="SUPFAM" id="SSF47413">
    <property type="entry name" value="lambda repressor-like DNA-binding domains"/>
    <property type="match status" value="1"/>
</dbReference>
<evidence type="ECO:0000256" key="1">
    <source>
        <dbReference type="ARBA" id="ARBA00023125"/>
    </source>
</evidence>
<dbReference type="InterPro" id="IPR001387">
    <property type="entry name" value="Cro/C1-type_HTH"/>
</dbReference>
<feature type="coiled-coil region" evidence="2">
    <location>
        <begin position="3"/>
        <end position="30"/>
    </location>
</feature>
<evidence type="ECO:0000256" key="2">
    <source>
        <dbReference type="SAM" id="Coils"/>
    </source>
</evidence>
<dbReference type="AlphaFoldDB" id="A0A4R1SD11"/>
<dbReference type="GO" id="GO:0003677">
    <property type="term" value="F:DNA binding"/>
    <property type="evidence" value="ECO:0007669"/>
    <property type="project" value="UniProtKB-KW"/>
</dbReference>
<sequence length="107" mass="12491">MMNKMFQERLKELRKEKKLSQEDLGEVINSSGRTISYLEAGERTPSPEILNKLADVFNVSVDYLLGRTNLRPNDTDQILLLLKDLPEAAINEMKNYLDYLQQKYRVK</sequence>
<accession>A0A4R1SD11</accession>
<dbReference type="PANTHER" id="PTHR46558">
    <property type="entry name" value="TRACRIPTIONAL REGULATORY PROTEIN-RELATED-RELATED"/>
    <property type="match status" value="1"/>
</dbReference>
<evidence type="ECO:0000313" key="5">
    <source>
        <dbReference type="Proteomes" id="UP000295008"/>
    </source>
</evidence>
<comment type="caution">
    <text evidence="4">The sequence shown here is derived from an EMBL/GenBank/DDBJ whole genome shotgun (WGS) entry which is preliminary data.</text>
</comment>
<dbReference type="Gene3D" id="1.10.260.40">
    <property type="entry name" value="lambda repressor-like DNA-binding domains"/>
    <property type="match status" value="1"/>
</dbReference>
<dbReference type="PANTHER" id="PTHR46558:SF11">
    <property type="entry name" value="HTH-TYPE TRANSCRIPTIONAL REGULATOR XRE"/>
    <property type="match status" value="1"/>
</dbReference>
<keyword evidence="1 4" id="KW-0238">DNA-binding</keyword>
<organism evidence="4 5">
    <name type="scientific">Hydrogenispora ethanolica</name>
    <dbReference type="NCBI Taxonomy" id="1082276"/>
    <lineage>
        <taxon>Bacteria</taxon>
        <taxon>Bacillati</taxon>
        <taxon>Bacillota</taxon>
        <taxon>Hydrogenispora</taxon>
    </lineage>
</organism>
<name>A0A4R1SD11_HYDET</name>
<evidence type="ECO:0000313" key="4">
    <source>
        <dbReference type="EMBL" id="TCL76492.1"/>
    </source>
</evidence>
<dbReference type="Proteomes" id="UP000295008">
    <property type="component" value="Unassembled WGS sequence"/>
</dbReference>
<gene>
    <name evidence="4" type="ORF">EDC14_1002251</name>
</gene>
<reference evidence="4 5" key="1">
    <citation type="submission" date="2019-03" db="EMBL/GenBank/DDBJ databases">
        <title>Genomic Encyclopedia of Type Strains, Phase IV (KMG-IV): sequencing the most valuable type-strain genomes for metagenomic binning, comparative biology and taxonomic classification.</title>
        <authorList>
            <person name="Goeker M."/>
        </authorList>
    </citation>
    <scope>NUCLEOTIDE SEQUENCE [LARGE SCALE GENOMIC DNA]</scope>
    <source>
        <strain evidence="4 5">LX-B</strain>
    </source>
</reference>
<evidence type="ECO:0000259" key="3">
    <source>
        <dbReference type="PROSITE" id="PS50943"/>
    </source>
</evidence>
<dbReference type="SMART" id="SM00530">
    <property type="entry name" value="HTH_XRE"/>
    <property type="match status" value="1"/>
</dbReference>
<proteinExistence type="predicted"/>